<dbReference type="AlphaFoldDB" id="A0A0M3IBK6"/>
<dbReference type="InterPro" id="IPR001806">
    <property type="entry name" value="Small_GTPase"/>
</dbReference>
<dbReference type="GO" id="GO:0005525">
    <property type="term" value="F:GTP binding"/>
    <property type="evidence" value="ECO:0007669"/>
    <property type="project" value="InterPro"/>
</dbReference>
<proteinExistence type="predicted"/>
<evidence type="ECO:0000313" key="1">
    <source>
        <dbReference type="Proteomes" id="UP000036681"/>
    </source>
</evidence>
<dbReference type="Gene3D" id="3.40.50.300">
    <property type="entry name" value="P-loop containing nucleotide triphosphate hydrolases"/>
    <property type="match status" value="1"/>
</dbReference>
<organism evidence="1 2">
    <name type="scientific">Ascaris lumbricoides</name>
    <name type="common">Giant roundworm</name>
    <dbReference type="NCBI Taxonomy" id="6252"/>
    <lineage>
        <taxon>Eukaryota</taxon>
        <taxon>Metazoa</taxon>
        <taxon>Ecdysozoa</taxon>
        <taxon>Nematoda</taxon>
        <taxon>Chromadorea</taxon>
        <taxon>Rhabditida</taxon>
        <taxon>Spirurina</taxon>
        <taxon>Ascaridomorpha</taxon>
        <taxon>Ascaridoidea</taxon>
        <taxon>Ascarididae</taxon>
        <taxon>Ascaris</taxon>
    </lineage>
</organism>
<evidence type="ECO:0000313" key="2">
    <source>
        <dbReference type="WBParaSite" id="ALUE_0001511201-mRNA-1"/>
    </source>
</evidence>
<accession>A0A0M3IBK6</accession>
<dbReference type="GO" id="GO:0003924">
    <property type="term" value="F:GTPase activity"/>
    <property type="evidence" value="ECO:0007669"/>
    <property type="project" value="InterPro"/>
</dbReference>
<dbReference type="SUPFAM" id="SSF52540">
    <property type="entry name" value="P-loop containing nucleoside triphosphate hydrolases"/>
    <property type="match status" value="1"/>
</dbReference>
<dbReference type="InterPro" id="IPR027417">
    <property type="entry name" value="P-loop_NTPase"/>
</dbReference>
<reference evidence="2" key="1">
    <citation type="submission" date="2017-02" db="UniProtKB">
        <authorList>
            <consortium name="WormBaseParasite"/>
        </authorList>
    </citation>
    <scope>IDENTIFICATION</scope>
</reference>
<dbReference type="Proteomes" id="UP000036681">
    <property type="component" value="Unplaced"/>
</dbReference>
<sequence>MADRVRSVRCAVVGDNGVGKSTLIQSYINEKFTENLEERIHFKRKENIDNCDILLCWVKEVMDYCPRRPYLMIGTKGDLCNDLEESEIATHENEDKSSYALYPYD</sequence>
<protein>
    <submittedName>
        <fullName evidence="2">Ras family protein</fullName>
    </submittedName>
</protein>
<name>A0A0M3IBK6_ASCLU</name>
<keyword evidence="1" id="KW-1185">Reference proteome</keyword>
<dbReference type="Pfam" id="PF00071">
    <property type="entry name" value="Ras"/>
    <property type="match status" value="1"/>
</dbReference>
<dbReference type="WBParaSite" id="ALUE_0001511201-mRNA-1">
    <property type="protein sequence ID" value="ALUE_0001511201-mRNA-1"/>
    <property type="gene ID" value="ALUE_0001511201"/>
</dbReference>